<sequence length="72" mass="8388">MSERWKYQIKTGGIWGVFMTVFNVLFDIKEIPFSEQVATANFYIRAVAYVLVGIFVLGYFTWKSKVKQQAVK</sequence>
<evidence type="ECO:0000313" key="2">
    <source>
        <dbReference type="EMBL" id="SFE58402.1"/>
    </source>
</evidence>
<keyword evidence="1" id="KW-0472">Membrane</keyword>
<feature type="transmembrane region" description="Helical" evidence="1">
    <location>
        <begin position="12"/>
        <end position="28"/>
    </location>
</feature>
<dbReference type="Proteomes" id="UP000198596">
    <property type="component" value="Unassembled WGS sequence"/>
</dbReference>
<dbReference type="AlphaFoldDB" id="A0A1I2BQK6"/>
<feature type="transmembrane region" description="Helical" evidence="1">
    <location>
        <begin position="40"/>
        <end position="62"/>
    </location>
</feature>
<evidence type="ECO:0000313" key="3">
    <source>
        <dbReference type="Proteomes" id="UP000198596"/>
    </source>
</evidence>
<dbReference type="OrthoDB" id="1368146at2"/>
<evidence type="ECO:0000256" key="1">
    <source>
        <dbReference type="SAM" id="Phobius"/>
    </source>
</evidence>
<protein>
    <submittedName>
        <fullName evidence="2">Uncharacterized protein</fullName>
    </submittedName>
</protein>
<dbReference type="EMBL" id="FONQ01000002">
    <property type="protein sequence ID" value="SFE58402.1"/>
    <property type="molecule type" value="Genomic_DNA"/>
</dbReference>
<reference evidence="3" key="1">
    <citation type="submission" date="2016-10" db="EMBL/GenBank/DDBJ databases">
        <authorList>
            <person name="Varghese N."/>
            <person name="Submissions S."/>
        </authorList>
    </citation>
    <scope>NUCLEOTIDE SEQUENCE [LARGE SCALE GENOMIC DNA]</scope>
    <source>
        <strain evidence="3">CGMCC 1.9227</strain>
    </source>
</reference>
<gene>
    <name evidence="2" type="ORF">SAMN04488131_102424</name>
</gene>
<keyword evidence="3" id="KW-1185">Reference proteome</keyword>
<keyword evidence="1" id="KW-0812">Transmembrane</keyword>
<dbReference type="RefSeq" id="WP_091203451.1">
    <property type="nucleotide sequence ID" value="NZ_FONQ01000002.1"/>
</dbReference>
<organism evidence="2 3">
    <name type="scientific">Flavobacterium xueshanense</name>
    <dbReference type="NCBI Taxonomy" id="935223"/>
    <lineage>
        <taxon>Bacteria</taxon>
        <taxon>Pseudomonadati</taxon>
        <taxon>Bacteroidota</taxon>
        <taxon>Flavobacteriia</taxon>
        <taxon>Flavobacteriales</taxon>
        <taxon>Flavobacteriaceae</taxon>
        <taxon>Flavobacterium</taxon>
    </lineage>
</organism>
<accession>A0A1I2BQK6</accession>
<name>A0A1I2BQK6_9FLAO</name>
<proteinExistence type="predicted"/>
<keyword evidence="1" id="KW-1133">Transmembrane helix</keyword>